<name>A0A368XWL4_9BACI</name>
<evidence type="ECO:0000259" key="1">
    <source>
        <dbReference type="Pfam" id="PF21818"/>
    </source>
</evidence>
<evidence type="ECO:0000313" key="3">
    <source>
        <dbReference type="Proteomes" id="UP000252585"/>
    </source>
</evidence>
<organism evidence="2 3">
    <name type="scientific">Saliterribacillus persicus</name>
    <dbReference type="NCBI Taxonomy" id="930114"/>
    <lineage>
        <taxon>Bacteria</taxon>
        <taxon>Bacillati</taxon>
        <taxon>Bacillota</taxon>
        <taxon>Bacilli</taxon>
        <taxon>Bacillales</taxon>
        <taxon>Bacillaceae</taxon>
        <taxon>Saliterribacillus</taxon>
    </lineage>
</organism>
<dbReference type="OrthoDB" id="2364857at2"/>
<dbReference type="RefSeq" id="WP_114352425.1">
    <property type="nucleotide sequence ID" value="NZ_QPJJ01000005.1"/>
</dbReference>
<keyword evidence="3" id="KW-1185">Reference proteome</keyword>
<feature type="domain" description="DUF6884" evidence="1">
    <location>
        <begin position="4"/>
        <end position="137"/>
    </location>
</feature>
<dbReference type="Proteomes" id="UP000252585">
    <property type="component" value="Unassembled WGS sequence"/>
</dbReference>
<accession>A0A368XWL4</accession>
<proteinExistence type="predicted"/>
<sequence length="154" mass="17409">MSAICIIPCGKKKIWDKYPSEGAVSAEEAYIGTFHRLAEQYAKKFFNDWIIISAKHGFLLPHDIVPENYDLTFGQKGKKTISIERLKEQIEEKNLTGFDNIVVLTGKKYQPIISSIFHQAKSIQFPLDGSKGIGDMQARLKSAVLENKKIHDGR</sequence>
<evidence type="ECO:0000313" key="2">
    <source>
        <dbReference type="EMBL" id="RCW71859.1"/>
    </source>
</evidence>
<dbReference type="InterPro" id="IPR049251">
    <property type="entry name" value="DUF6884"/>
</dbReference>
<reference evidence="2 3" key="1">
    <citation type="submission" date="2018-07" db="EMBL/GenBank/DDBJ databases">
        <title>Genomic Encyclopedia of Type Strains, Phase IV (KMG-IV): sequencing the most valuable type-strain genomes for metagenomic binning, comparative biology and taxonomic classification.</title>
        <authorList>
            <person name="Goeker M."/>
        </authorList>
    </citation>
    <scope>NUCLEOTIDE SEQUENCE [LARGE SCALE GENOMIC DNA]</scope>
    <source>
        <strain evidence="2 3">DSM 27696</strain>
    </source>
</reference>
<comment type="caution">
    <text evidence="2">The sequence shown here is derived from an EMBL/GenBank/DDBJ whole genome shotgun (WGS) entry which is preliminary data.</text>
</comment>
<gene>
    <name evidence="2" type="ORF">DFR57_10541</name>
</gene>
<dbReference type="Pfam" id="PF21818">
    <property type="entry name" value="DUF6884"/>
    <property type="match status" value="1"/>
</dbReference>
<protein>
    <recommendedName>
        <fullName evidence="1">DUF6884 domain-containing protein</fullName>
    </recommendedName>
</protein>
<dbReference type="AlphaFoldDB" id="A0A368XWL4"/>
<dbReference type="EMBL" id="QPJJ01000005">
    <property type="protein sequence ID" value="RCW71859.1"/>
    <property type="molecule type" value="Genomic_DNA"/>
</dbReference>